<dbReference type="InterPro" id="IPR000983">
    <property type="entry name" value="Bac_GSPG_pilin"/>
</dbReference>
<dbReference type="PANTHER" id="PTHR30093:SF44">
    <property type="entry name" value="TYPE II SECRETION SYSTEM CORE PROTEIN G"/>
    <property type="match status" value="1"/>
</dbReference>
<evidence type="ECO:0000313" key="8">
    <source>
        <dbReference type="EMBL" id="MBN8743257.1"/>
    </source>
</evidence>
<evidence type="ECO:0000256" key="2">
    <source>
        <dbReference type="ARBA" id="ARBA00022481"/>
    </source>
</evidence>
<dbReference type="GO" id="GO:0015628">
    <property type="term" value="P:protein secretion by the type II secretion system"/>
    <property type="evidence" value="ECO:0007669"/>
    <property type="project" value="InterPro"/>
</dbReference>
<feature type="compositionally biased region" description="Polar residues" evidence="6">
    <location>
        <begin position="137"/>
        <end position="151"/>
    </location>
</feature>
<evidence type="ECO:0000256" key="5">
    <source>
        <dbReference type="ARBA" id="ARBA00023136"/>
    </source>
</evidence>
<dbReference type="InterPro" id="IPR031982">
    <property type="entry name" value="PilE-like"/>
</dbReference>
<name>A0A8I1SUN0_THIA3</name>
<keyword evidence="4 7" id="KW-1133">Transmembrane helix</keyword>
<accession>A0A8I1SUN0</accession>
<dbReference type="PROSITE" id="PS00409">
    <property type="entry name" value="PROKAR_NTER_METHYL"/>
    <property type="match status" value="1"/>
</dbReference>
<dbReference type="EMBL" id="JAFKMR010000011">
    <property type="protein sequence ID" value="MBN8743257.1"/>
    <property type="molecule type" value="Genomic_DNA"/>
</dbReference>
<protein>
    <submittedName>
        <fullName evidence="8">Prepilin-type N-terminal cleavage/methylation domain-containing protein</fullName>
    </submittedName>
</protein>
<comment type="caution">
    <text evidence="8">The sequence shown here is derived from an EMBL/GenBank/DDBJ whole genome shotgun (WGS) entry which is preliminary data.</text>
</comment>
<evidence type="ECO:0000256" key="6">
    <source>
        <dbReference type="SAM" id="MobiDB-lite"/>
    </source>
</evidence>
<sequence length="151" mass="15938">MQRNRGFTLIELMIVVAVVAILSAIAIPAYTSYVTRSKLTEAFSNLSSMSVALQQYYQDNRTYVGAPICATPPAGKDYQFSCPTLTATTFTLTATPTGGLVAPSYAIDQDGNKYTTSVPASGWVMPPGTSSPPLPAGTTSNGWARDQSGNT</sequence>
<keyword evidence="2" id="KW-0488">Methylation</keyword>
<dbReference type="Pfam" id="PF07963">
    <property type="entry name" value="N_methyl"/>
    <property type="match status" value="1"/>
</dbReference>
<evidence type="ECO:0000256" key="1">
    <source>
        <dbReference type="ARBA" id="ARBA00004167"/>
    </source>
</evidence>
<dbReference type="GO" id="GO:0015627">
    <property type="term" value="C:type II protein secretion system complex"/>
    <property type="evidence" value="ECO:0007669"/>
    <property type="project" value="InterPro"/>
</dbReference>
<dbReference type="GO" id="GO:0016020">
    <property type="term" value="C:membrane"/>
    <property type="evidence" value="ECO:0007669"/>
    <property type="project" value="UniProtKB-SubCell"/>
</dbReference>
<dbReference type="NCBIfam" id="TIGR02532">
    <property type="entry name" value="IV_pilin_GFxxxE"/>
    <property type="match status" value="1"/>
</dbReference>
<dbReference type="PRINTS" id="PR00813">
    <property type="entry name" value="BCTERIALGSPG"/>
</dbReference>
<evidence type="ECO:0000256" key="4">
    <source>
        <dbReference type="ARBA" id="ARBA00022989"/>
    </source>
</evidence>
<evidence type="ECO:0000256" key="7">
    <source>
        <dbReference type="SAM" id="Phobius"/>
    </source>
</evidence>
<comment type="subcellular location">
    <subcellularLocation>
        <location evidence="1">Membrane</location>
        <topology evidence="1">Single-pass membrane protein</topology>
    </subcellularLocation>
</comment>
<organism evidence="8 9">
    <name type="scientific">Thiomonas arsenitoxydans (strain DSM 22701 / CIP 110005 / 3As)</name>
    <dbReference type="NCBI Taxonomy" id="426114"/>
    <lineage>
        <taxon>Bacteria</taxon>
        <taxon>Pseudomonadati</taxon>
        <taxon>Pseudomonadota</taxon>
        <taxon>Betaproteobacteria</taxon>
        <taxon>Burkholderiales</taxon>
        <taxon>Thiomonas</taxon>
    </lineage>
</organism>
<evidence type="ECO:0000313" key="9">
    <source>
        <dbReference type="Proteomes" id="UP000664800"/>
    </source>
</evidence>
<feature type="region of interest" description="Disordered" evidence="6">
    <location>
        <begin position="124"/>
        <end position="151"/>
    </location>
</feature>
<feature type="transmembrane region" description="Helical" evidence="7">
    <location>
        <begin position="12"/>
        <end position="30"/>
    </location>
</feature>
<dbReference type="InterPro" id="IPR045584">
    <property type="entry name" value="Pilin-like"/>
</dbReference>
<keyword evidence="3 7" id="KW-0812">Transmembrane</keyword>
<dbReference type="PANTHER" id="PTHR30093">
    <property type="entry name" value="GENERAL SECRETION PATHWAY PROTEIN G"/>
    <property type="match status" value="1"/>
</dbReference>
<dbReference type="AlphaFoldDB" id="A0A8I1SUN0"/>
<dbReference type="Proteomes" id="UP000664800">
    <property type="component" value="Unassembled WGS sequence"/>
</dbReference>
<gene>
    <name evidence="8" type="ORF">J0I24_03020</name>
</gene>
<dbReference type="InterPro" id="IPR012902">
    <property type="entry name" value="N_methyl_site"/>
</dbReference>
<dbReference type="Pfam" id="PF16732">
    <property type="entry name" value="ComP_DUS"/>
    <property type="match status" value="1"/>
</dbReference>
<dbReference type="RefSeq" id="WP_156054467.1">
    <property type="nucleotide sequence ID" value="NZ_DAIPFP010000003.1"/>
</dbReference>
<dbReference type="GO" id="GO:0043683">
    <property type="term" value="P:type IV pilus assembly"/>
    <property type="evidence" value="ECO:0007669"/>
    <property type="project" value="InterPro"/>
</dbReference>
<dbReference type="SUPFAM" id="SSF54523">
    <property type="entry name" value="Pili subunits"/>
    <property type="match status" value="1"/>
</dbReference>
<dbReference type="Gene3D" id="3.30.700.10">
    <property type="entry name" value="Glycoprotein, Type 4 Pilin"/>
    <property type="match status" value="1"/>
</dbReference>
<reference evidence="8" key="1">
    <citation type="submission" date="2021-02" db="EMBL/GenBank/DDBJ databases">
        <title>Thiocyanate and organic carbon inputs drive convergent selection for specific autotrophic Afipia and Thiobacillus strains within complex microbiomes.</title>
        <authorList>
            <person name="Huddy R.J."/>
            <person name="Sachdeva R."/>
            <person name="Kadzinga F."/>
            <person name="Kantor R.S."/>
            <person name="Harrison S.T.L."/>
            <person name="Banfield J.F."/>
        </authorList>
    </citation>
    <scope>NUCLEOTIDE SEQUENCE</scope>
    <source>
        <strain evidence="8">SCN18_13_7_16_R3_B_64_19</strain>
    </source>
</reference>
<keyword evidence="5 7" id="KW-0472">Membrane</keyword>
<evidence type="ECO:0000256" key="3">
    <source>
        <dbReference type="ARBA" id="ARBA00022692"/>
    </source>
</evidence>
<proteinExistence type="predicted"/>